<dbReference type="PATRIC" id="fig|595434.4.peg.6418"/>
<dbReference type="EMBL" id="LECT01000055">
    <property type="protein sequence ID" value="KLU01173.1"/>
    <property type="molecule type" value="Genomic_DNA"/>
</dbReference>
<dbReference type="InterPro" id="IPR011990">
    <property type="entry name" value="TPR-like_helical_dom_sf"/>
</dbReference>
<proteinExistence type="predicted"/>
<keyword evidence="2" id="KW-1185">Reference proteome</keyword>
<organism evidence="1 2">
    <name type="scientific">Rhodopirellula islandica</name>
    <dbReference type="NCBI Taxonomy" id="595434"/>
    <lineage>
        <taxon>Bacteria</taxon>
        <taxon>Pseudomonadati</taxon>
        <taxon>Planctomycetota</taxon>
        <taxon>Planctomycetia</taxon>
        <taxon>Pirellulales</taxon>
        <taxon>Pirellulaceae</taxon>
        <taxon>Rhodopirellula</taxon>
    </lineage>
</organism>
<evidence type="ECO:0000313" key="1">
    <source>
        <dbReference type="EMBL" id="KLU01173.1"/>
    </source>
</evidence>
<dbReference type="STRING" id="595434.RISK_006742"/>
<evidence type="ECO:0000313" key="2">
    <source>
        <dbReference type="Proteomes" id="UP000036367"/>
    </source>
</evidence>
<dbReference type="AlphaFoldDB" id="A0A0J1B3G8"/>
<accession>A0A0J1B3G8</accession>
<dbReference type="SUPFAM" id="SSF48452">
    <property type="entry name" value="TPR-like"/>
    <property type="match status" value="1"/>
</dbReference>
<dbReference type="RefSeq" id="WP_047817502.1">
    <property type="nucleotide sequence ID" value="NZ_LECT01000055.1"/>
</dbReference>
<protein>
    <submittedName>
        <fullName evidence="1">Tetratricopeptide repeat family protein</fullName>
    </submittedName>
</protein>
<sequence>MNDSLSFAQLEFEAGRFAHAIQFAQYALVEAPDNTDALTLLGMASLCIDEVDEGIDALERAALLRPLPRVVQIELAIAYGSAGRRTLSKDLLMTIATSGKVSSSELLRIAAGLEAIDQPRLAMEACRQAGILTPERPEVHYQMGYYAEQCGHPAEICESLLRHAIGLDPRNVHFRIGLASLLIRLSRQDDAIKVLAPVIPDRLDEVHCQCCLKRIANLFFDAGDVPRARLSASRLKKLTEGNPVPQQHHIA</sequence>
<comment type="caution">
    <text evidence="1">The sequence shown here is derived from an EMBL/GenBank/DDBJ whole genome shotgun (WGS) entry which is preliminary data.</text>
</comment>
<dbReference type="Gene3D" id="1.25.40.10">
    <property type="entry name" value="Tetratricopeptide repeat domain"/>
    <property type="match status" value="1"/>
</dbReference>
<name>A0A0J1B3G8_RHOIS</name>
<dbReference type="OrthoDB" id="271653at2"/>
<reference evidence="1" key="1">
    <citation type="submission" date="2015-05" db="EMBL/GenBank/DDBJ databases">
        <title>Permanent draft genome of Rhodopirellula islandicus K833.</title>
        <authorList>
            <person name="Kizina J."/>
            <person name="Richter M."/>
            <person name="Glockner F.O."/>
            <person name="Harder J."/>
        </authorList>
    </citation>
    <scope>NUCLEOTIDE SEQUENCE [LARGE SCALE GENOMIC DNA]</scope>
    <source>
        <strain evidence="1">K833</strain>
    </source>
</reference>
<gene>
    <name evidence="1" type="ORF">RISK_006742</name>
</gene>
<dbReference type="Proteomes" id="UP000036367">
    <property type="component" value="Unassembled WGS sequence"/>
</dbReference>